<accession>A0A915DE50</accession>
<keyword evidence="11" id="KW-1185">Reference proteome</keyword>
<keyword evidence="4 9" id="KW-0812">Transmembrane</keyword>
<dbReference type="PANTHER" id="PTHR16228">
    <property type="entry name" value="DIVALENT CATION TRANSPORTER SOLUTE CARRIER FAMILY 41"/>
    <property type="match status" value="1"/>
</dbReference>
<evidence type="ECO:0000256" key="6">
    <source>
        <dbReference type="ARBA" id="ARBA00022989"/>
    </source>
</evidence>
<keyword evidence="8 9" id="KW-0472">Membrane</keyword>
<dbReference type="GO" id="GO:0008324">
    <property type="term" value="F:monoatomic cation transmembrane transporter activity"/>
    <property type="evidence" value="ECO:0007669"/>
    <property type="project" value="InterPro"/>
</dbReference>
<feature type="transmembrane region" description="Helical" evidence="9">
    <location>
        <begin position="286"/>
        <end position="306"/>
    </location>
</feature>
<dbReference type="WBParaSite" id="jg18270">
    <property type="protein sequence ID" value="jg18270"/>
    <property type="gene ID" value="jg18270"/>
</dbReference>
<comment type="similarity">
    <text evidence="2">Belongs to the SLC41A transporter family.</text>
</comment>
<reference evidence="12" key="1">
    <citation type="submission" date="2022-11" db="UniProtKB">
        <authorList>
            <consortium name="WormBaseParasite"/>
        </authorList>
    </citation>
    <scope>IDENTIFICATION</scope>
</reference>
<dbReference type="Gene3D" id="1.10.357.20">
    <property type="entry name" value="SLC41 divalent cation transporters, integral membrane domain"/>
    <property type="match status" value="2"/>
</dbReference>
<keyword evidence="6 9" id="KW-1133">Transmembrane helix</keyword>
<evidence type="ECO:0000256" key="8">
    <source>
        <dbReference type="ARBA" id="ARBA00023136"/>
    </source>
</evidence>
<name>A0A915DE50_9BILA</name>
<dbReference type="Proteomes" id="UP000887574">
    <property type="component" value="Unplaced"/>
</dbReference>
<evidence type="ECO:0000256" key="1">
    <source>
        <dbReference type="ARBA" id="ARBA00004141"/>
    </source>
</evidence>
<evidence type="ECO:0000256" key="5">
    <source>
        <dbReference type="ARBA" id="ARBA00022842"/>
    </source>
</evidence>
<comment type="subcellular location">
    <subcellularLocation>
        <location evidence="1">Membrane</location>
        <topology evidence="1">Multi-pass membrane protein</topology>
    </subcellularLocation>
</comment>
<dbReference type="Pfam" id="PF01769">
    <property type="entry name" value="MgtE"/>
    <property type="match status" value="2"/>
</dbReference>
<feature type="transmembrane region" description="Helical" evidence="9">
    <location>
        <begin position="255"/>
        <end position="274"/>
    </location>
</feature>
<evidence type="ECO:0000256" key="3">
    <source>
        <dbReference type="ARBA" id="ARBA00022448"/>
    </source>
</evidence>
<feature type="domain" description="SLC41A/MgtE integral membrane" evidence="10">
    <location>
        <begin position="320"/>
        <end position="481"/>
    </location>
</feature>
<dbReference type="SUPFAM" id="SSF161093">
    <property type="entry name" value="MgtE membrane domain-like"/>
    <property type="match status" value="2"/>
</dbReference>
<feature type="transmembrane region" description="Helical" evidence="9">
    <location>
        <begin position="376"/>
        <end position="401"/>
    </location>
</feature>
<feature type="transmembrane region" description="Helical" evidence="9">
    <location>
        <begin position="463"/>
        <end position="486"/>
    </location>
</feature>
<evidence type="ECO:0000256" key="2">
    <source>
        <dbReference type="ARBA" id="ARBA00009749"/>
    </source>
</evidence>
<dbReference type="AlphaFoldDB" id="A0A915DE50"/>
<feature type="transmembrane region" description="Helical" evidence="9">
    <location>
        <begin position="159"/>
        <end position="177"/>
    </location>
</feature>
<dbReference type="PANTHER" id="PTHR16228:SF21">
    <property type="entry name" value="SLC41A_MGTE INTEGRAL MEMBRANE DOMAIN-CONTAINING PROTEIN"/>
    <property type="match status" value="1"/>
</dbReference>
<organism evidence="11 12">
    <name type="scientific">Ditylenchus dipsaci</name>
    <dbReference type="NCBI Taxonomy" id="166011"/>
    <lineage>
        <taxon>Eukaryota</taxon>
        <taxon>Metazoa</taxon>
        <taxon>Ecdysozoa</taxon>
        <taxon>Nematoda</taxon>
        <taxon>Chromadorea</taxon>
        <taxon>Rhabditida</taxon>
        <taxon>Tylenchina</taxon>
        <taxon>Tylenchomorpha</taxon>
        <taxon>Sphaerularioidea</taxon>
        <taxon>Anguinidae</taxon>
        <taxon>Anguininae</taxon>
        <taxon>Ditylenchus</taxon>
    </lineage>
</organism>
<feature type="transmembrane region" description="Helical" evidence="9">
    <location>
        <begin position="67"/>
        <end position="92"/>
    </location>
</feature>
<keyword evidence="7" id="KW-0406">Ion transport</keyword>
<sequence>MTSPPVAMYPIEKTGDEFSVSFRTDEEGIESVIIKPAGARASDSRTDSIETSSGSLKEKMPKKQETVCSFLLESQLPLILAGFGLVGTGLYLDYVSKSTLFSAIPVAFSLTTPLLDLKGNLEMNFASRLATCTHTGAMKTRKDLWGLVRANAGLSQSHTITVSLAIAALCILIDFSMGGWPIVILLATAVSTASISSLFIDFCLVMVILIATRFKFNPDNVSIPLASSIGDLSTLFFFASIGWLQLFCYSNKCSFISLVTLTIFLATLPFWFWLASSHSSTRSALYTGWVTLIMSAIISGGGGYVLQKVHSRYDGYTILQPLLVGLVGNRCAIQASRLASNLHVSDLQMGKAPKGSLCKSFNPLTTFCGKDIHSKVALTMIFAAMPTQLFFAVIVLAIGGYQHMINAPFCISYLLASLFLLIVFMFFCQVIVGELCALCYVTSPNLLFFDVCWRLGLDPDYNAIPLLTSLSDLLGSLLLLLVFVSLDKYSPNSIARIMPVADVNSTTPTYALLQELNELSTYSKNPVLL</sequence>
<feature type="transmembrane region" description="Helical" evidence="9">
    <location>
        <begin position="413"/>
        <end position="443"/>
    </location>
</feature>
<dbReference type="InterPro" id="IPR036739">
    <property type="entry name" value="SLC41_membr_dom_sf"/>
</dbReference>
<protein>
    <submittedName>
        <fullName evidence="12">SLC41A/MgtE integral membrane domain-containing protein</fullName>
    </submittedName>
</protein>
<evidence type="ECO:0000256" key="4">
    <source>
        <dbReference type="ARBA" id="ARBA00022692"/>
    </source>
</evidence>
<evidence type="ECO:0000313" key="11">
    <source>
        <dbReference type="Proteomes" id="UP000887574"/>
    </source>
</evidence>
<feature type="transmembrane region" description="Helical" evidence="9">
    <location>
        <begin position="223"/>
        <end position="243"/>
    </location>
</feature>
<dbReference type="InterPro" id="IPR006667">
    <property type="entry name" value="SLC41_membr_dom"/>
</dbReference>
<proteinExistence type="inferred from homology"/>
<feature type="domain" description="SLC41A/MgtE integral membrane" evidence="10">
    <location>
        <begin position="113"/>
        <end position="241"/>
    </location>
</feature>
<dbReference type="InterPro" id="IPR045349">
    <property type="entry name" value="SLC41A1-3"/>
</dbReference>
<evidence type="ECO:0000313" key="12">
    <source>
        <dbReference type="WBParaSite" id="jg18270"/>
    </source>
</evidence>
<keyword evidence="3" id="KW-0813">Transport</keyword>
<evidence type="ECO:0000259" key="10">
    <source>
        <dbReference type="Pfam" id="PF01769"/>
    </source>
</evidence>
<dbReference type="GO" id="GO:0005886">
    <property type="term" value="C:plasma membrane"/>
    <property type="evidence" value="ECO:0007669"/>
    <property type="project" value="TreeGrafter"/>
</dbReference>
<keyword evidence="5" id="KW-0460">Magnesium</keyword>
<feature type="transmembrane region" description="Helical" evidence="9">
    <location>
        <begin position="183"/>
        <end position="211"/>
    </location>
</feature>
<evidence type="ECO:0000256" key="7">
    <source>
        <dbReference type="ARBA" id="ARBA00023065"/>
    </source>
</evidence>
<evidence type="ECO:0000256" key="9">
    <source>
        <dbReference type="SAM" id="Phobius"/>
    </source>
</evidence>